<evidence type="ECO:0000256" key="1">
    <source>
        <dbReference type="ARBA" id="ARBA00022801"/>
    </source>
</evidence>
<dbReference type="GO" id="GO:0016787">
    <property type="term" value="F:hydrolase activity"/>
    <property type="evidence" value="ECO:0007669"/>
    <property type="project" value="UniProtKB-KW"/>
</dbReference>
<reference evidence="2 3" key="1">
    <citation type="submission" date="2019-03" db="EMBL/GenBank/DDBJ databases">
        <title>Draft genome sequences of novel Actinobacteria.</title>
        <authorList>
            <person name="Sahin N."/>
            <person name="Ay H."/>
            <person name="Saygin H."/>
        </authorList>
    </citation>
    <scope>NUCLEOTIDE SEQUENCE [LARGE SCALE GENOMIC DNA]</scope>
    <source>
        <strain evidence="2 3">7K502</strain>
    </source>
</reference>
<keyword evidence="1" id="KW-0378">Hydrolase</keyword>
<gene>
    <name evidence="2" type="ORF">E1288_04880</name>
</gene>
<dbReference type="Proteomes" id="UP000294947">
    <property type="component" value="Unassembled WGS sequence"/>
</dbReference>
<evidence type="ECO:0000313" key="3">
    <source>
        <dbReference type="Proteomes" id="UP000294947"/>
    </source>
</evidence>
<dbReference type="Gene3D" id="3.40.50.1820">
    <property type="entry name" value="alpha/beta hydrolase"/>
    <property type="match status" value="1"/>
</dbReference>
<dbReference type="Pfam" id="PF01083">
    <property type="entry name" value="Cutinase"/>
    <property type="match status" value="1"/>
</dbReference>
<comment type="caution">
    <text evidence="2">The sequence shown here is derived from an EMBL/GenBank/DDBJ whole genome shotgun (WGS) entry which is preliminary data.</text>
</comment>
<evidence type="ECO:0000313" key="2">
    <source>
        <dbReference type="EMBL" id="TDD55154.1"/>
    </source>
</evidence>
<name>A0A4R4ZCJ3_9PSEU</name>
<accession>A0A4R4ZCJ3</accession>
<protein>
    <submittedName>
        <fullName evidence="2">Cutinase family protein</fullName>
    </submittedName>
</protein>
<sequence length="363" mass="38130">MLTVSGPGSTVFVPPQRSARTFRGMCGRCCAQMERNSMRLVKKACLALAGVALAAGLGGVEIAAAAPEPAVTADCSHLYLLTDGRGRGLTGRTWDDAGTAVPAGAHMEKFRYEDGIVPGVHPHSLDNTRRVAAPALEKRVVDFHRACPGSRITLVGYSFGALISGDAIELLASKNEVPHHLVNAMLIADPRRGVADTGAQGPSGGIMSVAPDGPGMHTPGPHDFRDIEVASICREDDVVCNAANPISNAQAFSGQLQRLNTAHGAYGDADPNLSFWARPANFANVGHLLLPPSAPITWGPAAFPAPMPREMLNDNEIYKGVMDGLTQSGDTIAWANVLNSFGLPGDQIVHGFWQALQEAGAGY</sequence>
<dbReference type="EMBL" id="SMKW01000004">
    <property type="protein sequence ID" value="TDD55154.1"/>
    <property type="molecule type" value="Genomic_DNA"/>
</dbReference>
<proteinExistence type="predicted"/>
<dbReference type="SMART" id="SM01110">
    <property type="entry name" value="Cutinase"/>
    <property type="match status" value="1"/>
</dbReference>
<organism evidence="2 3">
    <name type="scientific">Saccharopolyspora elongata</name>
    <dbReference type="NCBI Taxonomy" id="2530387"/>
    <lineage>
        <taxon>Bacteria</taxon>
        <taxon>Bacillati</taxon>
        <taxon>Actinomycetota</taxon>
        <taxon>Actinomycetes</taxon>
        <taxon>Pseudonocardiales</taxon>
        <taxon>Pseudonocardiaceae</taxon>
        <taxon>Saccharopolyspora</taxon>
    </lineage>
</organism>
<dbReference type="AlphaFoldDB" id="A0A4R4ZCJ3"/>
<keyword evidence="3" id="KW-1185">Reference proteome</keyword>
<dbReference type="SUPFAM" id="SSF53474">
    <property type="entry name" value="alpha/beta-Hydrolases"/>
    <property type="match status" value="1"/>
</dbReference>
<dbReference type="InterPro" id="IPR000675">
    <property type="entry name" value="Cutinase/axe"/>
</dbReference>
<dbReference type="InterPro" id="IPR029058">
    <property type="entry name" value="AB_hydrolase_fold"/>
</dbReference>
<dbReference type="OrthoDB" id="3661975at2"/>